<evidence type="ECO:0000256" key="5">
    <source>
        <dbReference type="ARBA" id="ARBA00022801"/>
    </source>
</evidence>
<evidence type="ECO:0000313" key="8">
    <source>
        <dbReference type="Proteomes" id="UP000054097"/>
    </source>
</evidence>
<reference evidence="7 8" key="1">
    <citation type="submission" date="2014-04" db="EMBL/GenBank/DDBJ databases">
        <authorList>
            <consortium name="DOE Joint Genome Institute"/>
            <person name="Kuo A."/>
            <person name="Zuccaro A."/>
            <person name="Kohler A."/>
            <person name="Nagy L.G."/>
            <person name="Floudas D."/>
            <person name="Copeland A."/>
            <person name="Barry K.W."/>
            <person name="Cichocki N."/>
            <person name="Veneault-Fourrey C."/>
            <person name="LaButti K."/>
            <person name="Lindquist E.A."/>
            <person name="Lipzen A."/>
            <person name="Lundell T."/>
            <person name="Morin E."/>
            <person name="Murat C."/>
            <person name="Sun H."/>
            <person name="Tunlid A."/>
            <person name="Henrissat B."/>
            <person name="Grigoriev I.V."/>
            <person name="Hibbett D.S."/>
            <person name="Martin F."/>
            <person name="Nordberg H.P."/>
            <person name="Cantor M.N."/>
            <person name="Hua S.X."/>
        </authorList>
    </citation>
    <scope>NUCLEOTIDE SEQUENCE [LARGE SCALE GENOMIC DNA]</scope>
    <source>
        <strain evidence="7 8">MAFF 305830</strain>
    </source>
</reference>
<protein>
    <recommendedName>
        <fullName evidence="2">ubiquitinyl hydrolase 1</fullName>
        <ecNumber evidence="2">3.4.19.12</ecNumber>
    </recommendedName>
</protein>
<dbReference type="PANTHER" id="PTHR13367:SF34">
    <property type="match status" value="1"/>
</dbReference>
<evidence type="ECO:0000256" key="6">
    <source>
        <dbReference type="ARBA" id="ARBA00022807"/>
    </source>
</evidence>
<keyword evidence="5" id="KW-0378">Hydrolase</keyword>
<accession>A0A0C3AMC8</accession>
<evidence type="ECO:0000256" key="3">
    <source>
        <dbReference type="ARBA" id="ARBA00022670"/>
    </source>
</evidence>
<evidence type="ECO:0000256" key="4">
    <source>
        <dbReference type="ARBA" id="ARBA00022786"/>
    </source>
</evidence>
<keyword evidence="4" id="KW-0833">Ubl conjugation pathway</keyword>
<dbReference type="HOGENOM" id="CLU_007076_2_0_1"/>
<gene>
    <name evidence="7" type="ORF">M408DRAFT_25863</name>
</gene>
<proteinExistence type="predicted"/>
<comment type="catalytic activity">
    <reaction evidence="1">
        <text>Thiol-dependent hydrolysis of ester, thioester, amide, peptide and isopeptide bonds formed by the C-terminal Gly of ubiquitin (a 76-residue protein attached to proteins as an intracellular targeting signal).</text>
        <dbReference type="EC" id="3.4.19.12"/>
    </reaction>
</comment>
<dbReference type="EC" id="3.4.19.12" evidence="2"/>
<dbReference type="AlphaFoldDB" id="A0A0C3AMC8"/>
<evidence type="ECO:0000256" key="1">
    <source>
        <dbReference type="ARBA" id="ARBA00000707"/>
    </source>
</evidence>
<dbReference type="EMBL" id="KN824311">
    <property type="protein sequence ID" value="KIM25735.1"/>
    <property type="molecule type" value="Genomic_DNA"/>
</dbReference>
<dbReference type="GO" id="GO:0004843">
    <property type="term" value="F:cysteine-type deubiquitinase activity"/>
    <property type="evidence" value="ECO:0007669"/>
    <property type="project" value="UniProtKB-EC"/>
</dbReference>
<keyword evidence="6" id="KW-0788">Thiol protease</keyword>
<dbReference type="GO" id="GO:0006508">
    <property type="term" value="P:proteolysis"/>
    <property type="evidence" value="ECO:0007669"/>
    <property type="project" value="UniProtKB-KW"/>
</dbReference>
<name>A0A0C3AMC8_SERVB</name>
<sequence>MGLIWSGSTSEAPDATYAQWLEPCWDDVPVALRIVNGIDLQDDQLLRTKLLPLLQHNKLAIDFYLNAFIFPIFAREFPLKISASGWDIAIKKPHPNAGFSGTNDGRFLLPVTISQIDRDAQLHTNAKVLAHILREENSTVLRYPNFIGSLGLLNRIQKIPSQPTVILDVGAQVLDMSNLEFSRSWLAMYQDHPLIKAAIFFDDSNNLLVLTPDGATQLLIDSPYADRLDQCLVYLDEAHTRGTDLRIPDAQAVVTLGPKLNKDKLVQGCMRMRRLGDGHTLIFMASDEVVNLVYKASNSESEEISTKDVLVWSMRETWQQMHTNLSIWTTQGRSFARCEAAWSDISGIRMLPREEISRIFCEPEARTLEQLYGVESAEILHLQAGDDSLESETLQQIAQRRLDFGSLPIRGSGIHEEIELEFEFEFSHEKEVERVVEKGRDPDPASHVLHPMVERFVITGDASLCQGAGFQPAAVAFKNTSLTVPAGFDKVVSNIVVTEDFIHTIQVPYNHSVGIMDRFIRLVD</sequence>
<organism evidence="7 8">
    <name type="scientific">Serendipita vermifera MAFF 305830</name>
    <dbReference type="NCBI Taxonomy" id="933852"/>
    <lineage>
        <taxon>Eukaryota</taxon>
        <taxon>Fungi</taxon>
        <taxon>Dikarya</taxon>
        <taxon>Basidiomycota</taxon>
        <taxon>Agaricomycotina</taxon>
        <taxon>Agaricomycetes</taxon>
        <taxon>Sebacinales</taxon>
        <taxon>Serendipitaceae</taxon>
        <taxon>Serendipita</taxon>
    </lineage>
</organism>
<keyword evidence="8" id="KW-1185">Reference proteome</keyword>
<evidence type="ECO:0000256" key="2">
    <source>
        <dbReference type="ARBA" id="ARBA00012759"/>
    </source>
</evidence>
<evidence type="ECO:0000313" key="7">
    <source>
        <dbReference type="EMBL" id="KIM25735.1"/>
    </source>
</evidence>
<dbReference type="PANTHER" id="PTHR13367">
    <property type="entry name" value="UBIQUITIN THIOESTERASE"/>
    <property type="match status" value="1"/>
</dbReference>
<dbReference type="STRING" id="933852.A0A0C3AMC8"/>
<keyword evidence="3" id="KW-0645">Protease</keyword>
<dbReference type="OrthoDB" id="2658335at2759"/>
<dbReference type="Proteomes" id="UP000054097">
    <property type="component" value="Unassembled WGS sequence"/>
</dbReference>
<reference evidence="8" key="2">
    <citation type="submission" date="2015-01" db="EMBL/GenBank/DDBJ databases">
        <title>Evolutionary Origins and Diversification of the Mycorrhizal Mutualists.</title>
        <authorList>
            <consortium name="DOE Joint Genome Institute"/>
            <consortium name="Mycorrhizal Genomics Consortium"/>
            <person name="Kohler A."/>
            <person name="Kuo A."/>
            <person name="Nagy L.G."/>
            <person name="Floudas D."/>
            <person name="Copeland A."/>
            <person name="Barry K.W."/>
            <person name="Cichocki N."/>
            <person name="Veneault-Fourrey C."/>
            <person name="LaButti K."/>
            <person name="Lindquist E.A."/>
            <person name="Lipzen A."/>
            <person name="Lundell T."/>
            <person name="Morin E."/>
            <person name="Murat C."/>
            <person name="Riley R."/>
            <person name="Ohm R."/>
            <person name="Sun H."/>
            <person name="Tunlid A."/>
            <person name="Henrissat B."/>
            <person name="Grigoriev I.V."/>
            <person name="Hibbett D.S."/>
            <person name="Martin F."/>
        </authorList>
    </citation>
    <scope>NUCLEOTIDE SEQUENCE [LARGE SCALE GENOMIC DNA]</scope>
    <source>
        <strain evidence="8">MAFF 305830</strain>
    </source>
</reference>
<dbReference type="InterPro" id="IPR051346">
    <property type="entry name" value="OTU_Deubiquitinase"/>
</dbReference>